<dbReference type="Proteomes" id="UP000765509">
    <property type="component" value="Unassembled WGS sequence"/>
</dbReference>
<evidence type="ECO:0000313" key="2">
    <source>
        <dbReference type="EMBL" id="MBW0507550.1"/>
    </source>
</evidence>
<proteinExistence type="predicted"/>
<evidence type="ECO:0000256" key="1">
    <source>
        <dbReference type="SAM" id="MobiDB-lite"/>
    </source>
</evidence>
<reference evidence="2" key="1">
    <citation type="submission" date="2021-03" db="EMBL/GenBank/DDBJ databases">
        <title>Draft genome sequence of rust myrtle Austropuccinia psidii MF-1, a brazilian biotype.</title>
        <authorList>
            <person name="Quecine M.C."/>
            <person name="Pachon D.M.R."/>
            <person name="Bonatelli M.L."/>
            <person name="Correr F.H."/>
            <person name="Franceschini L.M."/>
            <person name="Leite T.F."/>
            <person name="Margarido G.R.A."/>
            <person name="Almeida C.A."/>
            <person name="Ferrarezi J.A."/>
            <person name="Labate C.A."/>
        </authorList>
    </citation>
    <scope>NUCLEOTIDE SEQUENCE</scope>
    <source>
        <strain evidence="2">MF-1</strain>
    </source>
</reference>
<dbReference type="EMBL" id="AVOT02019779">
    <property type="protein sequence ID" value="MBW0507550.1"/>
    <property type="molecule type" value="Genomic_DNA"/>
</dbReference>
<evidence type="ECO:0000313" key="3">
    <source>
        <dbReference type="Proteomes" id="UP000765509"/>
    </source>
</evidence>
<accession>A0A9Q3HN07</accession>
<dbReference type="AlphaFoldDB" id="A0A9Q3HN07"/>
<sequence>MQINNAKSSHTLSAPHFENPKNNLLPSQSNPPTPSNAQTPDIRDPSNHLSQMVPSPPILNETHQDPPSSLIPPESQPLSSPNDQFSIFTDEF</sequence>
<gene>
    <name evidence="2" type="ORF">O181_047265</name>
</gene>
<feature type="compositionally biased region" description="Polar residues" evidence="1">
    <location>
        <begin position="1"/>
        <end position="12"/>
    </location>
</feature>
<keyword evidence="3" id="KW-1185">Reference proteome</keyword>
<feature type="compositionally biased region" description="Polar residues" evidence="1">
    <location>
        <begin position="76"/>
        <end position="92"/>
    </location>
</feature>
<name>A0A9Q3HN07_9BASI</name>
<organism evidence="2 3">
    <name type="scientific">Austropuccinia psidii MF-1</name>
    <dbReference type="NCBI Taxonomy" id="1389203"/>
    <lineage>
        <taxon>Eukaryota</taxon>
        <taxon>Fungi</taxon>
        <taxon>Dikarya</taxon>
        <taxon>Basidiomycota</taxon>
        <taxon>Pucciniomycotina</taxon>
        <taxon>Pucciniomycetes</taxon>
        <taxon>Pucciniales</taxon>
        <taxon>Sphaerophragmiaceae</taxon>
        <taxon>Austropuccinia</taxon>
    </lineage>
</organism>
<feature type="region of interest" description="Disordered" evidence="1">
    <location>
        <begin position="1"/>
        <end position="92"/>
    </location>
</feature>
<protein>
    <submittedName>
        <fullName evidence="2">Uncharacterized protein</fullName>
    </submittedName>
</protein>
<comment type="caution">
    <text evidence="2">The sequence shown here is derived from an EMBL/GenBank/DDBJ whole genome shotgun (WGS) entry which is preliminary data.</text>
</comment>